<comment type="caution">
    <text evidence="1">The sequence shown here is derived from an EMBL/GenBank/DDBJ whole genome shotgun (WGS) entry which is preliminary data.</text>
</comment>
<reference evidence="1" key="2">
    <citation type="submission" date="2020-09" db="EMBL/GenBank/DDBJ databases">
        <authorList>
            <person name="Sun Q."/>
            <person name="Kim S."/>
        </authorList>
    </citation>
    <scope>NUCLEOTIDE SEQUENCE</scope>
    <source>
        <strain evidence="1">KCTC 12988</strain>
    </source>
</reference>
<organism evidence="1 2">
    <name type="scientific">Roseibacillus persicicus</name>
    <dbReference type="NCBI Taxonomy" id="454148"/>
    <lineage>
        <taxon>Bacteria</taxon>
        <taxon>Pseudomonadati</taxon>
        <taxon>Verrucomicrobiota</taxon>
        <taxon>Verrucomicrobiia</taxon>
        <taxon>Verrucomicrobiales</taxon>
        <taxon>Verrucomicrobiaceae</taxon>
        <taxon>Roseibacillus</taxon>
    </lineage>
</organism>
<reference evidence="1" key="1">
    <citation type="journal article" date="2014" name="Int. J. Syst. Evol. Microbiol.">
        <title>Complete genome sequence of Corynebacterium casei LMG S-19264T (=DSM 44701T), isolated from a smear-ripened cheese.</title>
        <authorList>
            <consortium name="US DOE Joint Genome Institute (JGI-PGF)"/>
            <person name="Walter F."/>
            <person name="Albersmeier A."/>
            <person name="Kalinowski J."/>
            <person name="Ruckert C."/>
        </authorList>
    </citation>
    <scope>NUCLEOTIDE SEQUENCE</scope>
    <source>
        <strain evidence="1">KCTC 12988</strain>
    </source>
</reference>
<proteinExistence type="predicted"/>
<dbReference type="SUPFAM" id="SSF56935">
    <property type="entry name" value="Porins"/>
    <property type="match status" value="1"/>
</dbReference>
<dbReference type="Proteomes" id="UP000644507">
    <property type="component" value="Unassembled WGS sequence"/>
</dbReference>
<name>A0A918TT16_9BACT</name>
<evidence type="ECO:0000313" key="2">
    <source>
        <dbReference type="Proteomes" id="UP000644507"/>
    </source>
</evidence>
<keyword evidence="2" id="KW-1185">Reference proteome</keyword>
<gene>
    <name evidence="1" type="ORF">GCM10007100_30670</name>
</gene>
<dbReference type="EMBL" id="BMXI01000014">
    <property type="protein sequence ID" value="GHC61245.1"/>
    <property type="molecule type" value="Genomic_DNA"/>
</dbReference>
<protein>
    <submittedName>
        <fullName evidence="1">Uncharacterized protein</fullName>
    </submittedName>
</protein>
<dbReference type="AlphaFoldDB" id="A0A918TT16"/>
<accession>A0A918TT16</accession>
<evidence type="ECO:0000313" key="1">
    <source>
        <dbReference type="EMBL" id="GHC61245.1"/>
    </source>
</evidence>
<sequence>MTSGFTAAVDHPWGEWKVKLTRQTMKKTIALGAISAMAFTGLAYSEIDTSFHVGYNSTYVWRGQDLGDSMYEYGLDVSGSCDCGFDWNAGIWYANPSDGDFNDELDIYGSISKDFGAATVSLGFIHYEFDETDADNSEIFLGLGTSVSGFDLGATLYYGVDGSAGTNPLWGELTAGYGYDFSDMISGSLGLTVGALLDSDTAGDPDYTWFTIKAGLDIAASEDITVSPYIAYNTNDDDGFLGSALDFDGIYGGVTVSFAF</sequence>